<dbReference type="Gene3D" id="6.10.140.140">
    <property type="match status" value="1"/>
</dbReference>
<dbReference type="InterPro" id="IPR036051">
    <property type="entry name" value="KRAB_dom_sf"/>
</dbReference>
<dbReference type="OMA" id="HEVAIYF"/>
<dbReference type="Proteomes" id="UP000694421">
    <property type="component" value="Unplaced"/>
</dbReference>
<reference evidence="2" key="1">
    <citation type="submission" date="2025-08" db="UniProtKB">
        <authorList>
            <consortium name="Ensembl"/>
        </authorList>
    </citation>
    <scope>IDENTIFICATION</scope>
</reference>
<dbReference type="SMART" id="SM00349">
    <property type="entry name" value="KRAB"/>
    <property type="match status" value="1"/>
</dbReference>
<dbReference type="PANTHER" id="PTHR23232">
    <property type="entry name" value="KRAB DOMAIN C2H2 ZINC FINGER"/>
    <property type="match status" value="1"/>
</dbReference>
<accession>A0A8D0DQC7</accession>
<proteinExistence type="predicted"/>
<dbReference type="CDD" id="cd07765">
    <property type="entry name" value="KRAB_A-box"/>
    <property type="match status" value="1"/>
</dbReference>
<dbReference type="AlphaFoldDB" id="A0A8D0DQC7"/>
<evidence type="ECO:0000313" key="2">
    <source>
        <dbReference type="Ensembl" id="ENSSMRP00000014823.1"/>
    </source>
</evidence>
<dbReference type="Pfam" id="PF01352">
    <property type="entry name" value="KRAB"/>
    <property type="match status" value="1"/>
</dbReference>
<organism evidence="2 3">
    <name type="scientific">Salvator merianae</name>
    <name type="common">Argentine black and white tegu</name>
    <name type="synonym">Tupinambis merianae</name>
    <dbReference type="NCBI Taxonomy" id="96440"/>
    <lineage>
        <taxon>Eukaryota</taxon>
        <taxon>Metazoa</taxon>
        <taxon>Chordata</taxon>
        <taxon>Craniata</taxon>
        <taxon>Vertebrata</taxon>
        <taxon>Euteleostomi</taxon>
        <taxon>Lepidosauria</taxon>
        <taxon>Squamata</taxon>
        <taxon>Bifurcata</taxon>
        <taxon>Unidentata</taxon>
        <taxon>Episquamata</taxon>
        <taxon>Laterata</taxon>
        <taxon>Teiioidea</taxon>
        <taxon>Teiidae</taxon>
        <taxon>Salvator</taxon>
    </lineage>
</organism>
<feature type="domain" description="KRAB" evidence="1">
    <location>
        <begin position="8"/>
        <end position="57"/>
    </location>
</feature>
<dbReference type="Ensembl" id="ENSSMRT00000017263.1">
    <property type="protein sequence ID" value="ENSSMRP00000014823.1"/>
    <property type="gene ID" value="ENSSMRG00000011533.1"/>
</dbReference>
<reference evidence="2" key="2">
    <citation type="submission" date="2025-09" db="UniProtKB">
        <authorList>
            <consortium name="Ensembl"/>
        </authorList>
    </citation>
    <scope>IDENTIFICATION</scope>
</reference>
<dbReference type="GeneTree" id="ENSGT01150000288178"/>
<protein>
    <recommendedName>
        <fullName evidence="1">KRAB domain-containing protein</fullName>
    </recommendedName>
</protein>
<keyword evidence="3" id="KW-1185">Reference proteome</keyword>
<dbReference type="PANTHER" id="PTHR23232:SF142">
    <property type="entry name" value="GASTRULA ZINC FINGER PROTEIN XLCGF57.1-LIKE-RELATED"/>
    <property type="match status" value="1"/>
</dbReference>
<sequence length="57" mass="6799">MDYKDEPVSFHEVAIYFTEKEWALLDASQRSLYREVMLDNYRIMASLGKESLFSWST</sequence>
<evidence type="ECO:0000259" key="1">
    <source>
        <dbReference type="PROSITE" id="PS50805"/>
    </source>
</evidence>
<dbReference type="GO" id="GO:0006355">
    <property type="term" value="P:regulation of DNA-templated transcription"/>
    <property type="evidence" value="ECO:0007669"/>
    <property type="project" value="InterPro"/>
</dbReference>
<dbReference type="InterPro" id="IPR050169">
    <property type="entry name" value="Krueppel_C2H2_ZnF"/>
</dbReference>
<dbReference type="InterPro" id="IPR001909">
    <property type="entry name" value="KRAB"/>
</dbReference>
<dbReference type="SUPFAM" id="SSF109640">
    <property type="entry name" value="KRAB domain (Kruppel-associated box)"/>
    <property type="match status" value="1"/>
</dbReference>
<evidence type="ECO:0000313" key="3">
    <source>
        <dbReference type="Proteomes" id="UP000694421"/>
    </source>
</evidence>
<name>A0A8D0DQC7_SALMN</name>
<dbReference type="PROSITE" id="PS50805">
    <property type="entry name" value="KRAB"/>
    <property type="match status" value="1"/>
</dbReference>